<dbReference type="Gene3D" id="3.30.465.10">
    <property type="match status" value="1"/>
</dbReference>
<evidence type="ECO:0008006" key="7">
    <source>
        <dbReference type="Google" id="ProtNLM"/>
    </source>
</evidence>
<sequence length="107" mass="10826">MGPNLSKLQALQAFEAPTGATEGAAVIGEINQNVGFMGWATAGGHDWLTSEFGKGAVNILEASIVTPSGDLVTANEHQHSDLFWAILGGGGGTFGVIVEATTQVSGA</sequence>
<keyword evidence="2" id="KW-0285">Flavoprotein</keyword>
<dbReference type="InterPro" id="IPR036318">
    <property type="entry name" value="FAD-bd_PCMH-like_sf"/>
</dbReference>
<dbReference type="GO" id="GO:0050660">
    <property type="term" value="F:flavin adenine dinucleotide binding"/>
    <property type="evidence" value="ECO:0007669"/>
    <property type="project" value="InterPro"/>
</dbReference>
<comment type="similarity">
    <text evidence="1">Belongs to the oxygen-dependent FAD-linked oxidoreductase family.</text>
</comment>
<dbReference type="SUPFAM" id="SSF56176">
    <property type="entry name" value="FAD-binding/transporter-associated domain-like"/>
    <property type="match status" value="1"/>
</dbReference>
<dbReference type="PANTHER" id="PTHR42973">
    <property type="entry name" value="BINDING OXIDOREDUCTASE, PUTATIVE (AFU_ORTHOLOGUE AFUA_1G17690)-RELATED"/>
    <property type="match status" value="1"/>
</dbReference>
<name>A0AAE8MFE0_9HYPO</name>
<dbReference type="EMBL" id="ONZP01000332">
    <property type="protein sequence ID" value="SPJ81729.1"/>
    <property type="molecule type" value="Genomic_DNA"/>
</dbReference>
<protein>
    <recommendedName>
        <fullName evidence="7">FAD-binding PCMH-type domain-containing protein</fullName>
    </recommendedName>
</protein>
<organism evidence="5 6">
    <name type="scientific">Fusarium torulosum</name>
    <dbReference type="NCBI Taxonomy" id="33205"/>
    <lineage>
        <taxon>Eukaryota</taxon>
        <taxon>Fungi</taxon>
        <taxon>Dikarya</taxon>
        <taxon>Ascomycota</taxon>
        <taxon>Pezizomycotina</taxon>
        <taxon>Sordariomycetes</taxon>
        <taxon>Hypocreomycetidae</taxon>
        <taxon>Hypocreales</taxon>
        <taxon>Nectriaceae</taxon>
        <taxon>Fusarium</taxon>
    </lineage>
</organism>
<keyword evidence="4" id="KW-0560">Oxidoreductase</keyword>
<evidence type="ECO:0000256" key="4">
    <source>
        <dbReference type="ARBA" id="ARBA00023002"/>
    </source>
</evidence>
<evidence type="ECO:0000313" key="6">
    <source>
        <dbReference type="Proteomes" id="UP001187734"/>
    </source>
</evidence>
<evidence type="ECO:0000256" key="1">
    <source>
        <dbReference type="ARBA" id="ARBA00005466"/>
    </source>
</evidence>
<keyword evidence="3" id="KW-0274">FAD</keyword>
<dbReference type="InterPro" id="IPR016169">
    <property type="entry name" value="FAD-bd_PCMH_sub2"/>
</dbReference>
<evidence type="ECO:0000256" key="3">
    <source>
        <dbReference type="ARBA" id="ARBA00022827"/>
    </source>
</evidence>
<proteinExistence type="inferred from homology"/>
<dbReference type="GO" id="GO:0016491">
    <property type="term" value="F:oxidoreductase activity"/>
    <property type="evidence" value="ECO:0007669"/>
    <property type="project" value="UniProtKB-KW"/>
</dbReference>
<evidence type="ECO:0000256" key="2">
    <source>
        <dbReference type="ARBA" id="ARBA00022630"/>
    </source>
</evidence>
<dbReference type="InterPro" id="IPR050416">
    <property type="entry name" value="FAD-linked_Oxidoreductase"/>
</dbReference>
<comment type="caution">
    <text evidence="5">The sequence shown here is derived from an EMBL/GenBank/DDBJ whole genome shotgun (WGS) entry which is preliminary data.</text>
</comment>
<accession>A0AAE8MFE0</accession>
<reference evidence="5" key="1">
    <citation type="submission" date="2018-03" db="EMBL/GenBank/DDBJ databases">
        <authorList>
            <person name="Guldener U."/>
        </authorList>
    </citation>
    <scope>NUCLEOTIDE SEQUENCE</scope>
</reference>
<dbReference type="Proteomes" id="UP001187734">
    <property type="component" value="Unassembled WGS sequence"/>
</dbReference>
<dbReference type="PANTHER" id="PTHR42973:SF7">
    <property type="entry name" value="FAD-BINDING PCMH-TYPE DOMAIN-CONTAINING PROTEIN"/>
    <property type="match status" value="1"/>
</dbReference>
<gene>
    <name evidence="5" type="ORF">FTOL_09134</name>
</gene>
<keyword evidence="6" id="KW-1185">Reference proteome</keyword>
<dbReference type="AlphaFoldDB" id="A0AAE8MFE0"/>
<evidence type="ECO:0000313" key="5">
    <source>
        <dbReference type="EMBL" id="SPJ81729.1"/>
    </source>
</evidence>